<dbReference type="GO" id="GO:0005886">
    <property type="term" value="C:plasma membrane"/>
    <property type="evidence" value="ECO:0007669"/>
    <property type="project" value="UniProtKB-SubCell"/>
</dbReference>
<evidence type="ECO:0008006" key="17">
    <source>
        <dbReference type="Google" id="ProtNLM"/>
    </source>
</evidence>
<comment type="similarity">
    <text evidence="2">Belongs to the RLP family.</text>
</comment>
<comment type="subcellular location">
    <subcellularLocation>
        <location evidence="1">Cell membrane</location>
        <topology evidence="1">Single-pass type I membrane protein</topology>
    </subcellularLocation>
</comment>
<evidence type="ECO:0000256" key="11">
    <source>
        <dbReference type="ARBA" id="ARBA00023180"/>
    </source>
</evidence>
<feature type="domain" description="Disease resistance R13L4/SHOC-2-like LRR" evidence="14">
    <location>
        <begin position="105"/>
        <end position="253"/>
    </location>
</feature>
<evidence type="ECO:0000313" key="16">
    <source>
        <dbReference type="Proteomes" id="UP001603857"/>
    </source>
</evidence>
<evidence type="ECO:0000313" key="15">
    <source>
        <dbReference type="EMBL" id="KAL2335801.1"/>
    </source>
</evidence>
<evidence type="ECO:0000256" key="2">
    <source>
        <dbReference type="ARBA" id="ARBA00009592"/>
    </source>
</evidence>
<keyword evidence="6 12" id="KW-0732">Signal</keyword>
<dbReference type="InterPro" id="IPR003591">
    <property type="entry name" value="Leu-rich_rpt_typical-subtyp"/>
</dbReference>
<dbReference type="PANTHER" id="PTHR48061:SF12">
    <property type="entry name" value="DISEASE RESISTANCE LIKE PROTEIN"/>
    <property type="match status" value="1"/>
</dbReference>
<reference evidence="15 16" key="1">
    <citation type="submission" date="2024-08" db="EMBL/GenBank/DDBJ databases">
        <title>Insights into the chromosomal genome structure of Flemingia macrophylla.</title>
        <authorList>
            <person name="Ding Y."/>
            <person name="Zhao Y."/>
            <person name="Bi W."/>
            <person name="Wu M."/>
            <person name="Zhao G."/>
            <person name="Gong Y."/>
            <person name="Li W."/>
            <person name="Zhang P."/>
        </authorList>
    </citation>
    <scope>NUCLEOTIDE SEQUENCE [LARGE SCALE GENOMIC DNA]</scope>
    <source>
        <strain evidence="15">DYQJB</strain>
        <tissue evidence="15">Leaf</tissue>
    </source>
</reference>
<sequence length="945" mass="105986">MEFLWSFPLSTQFLLLYIVLSCISTNCLFSPPPTRCHELENYALLQFKERFVITKSASYDPVGYTKIASWNASTDCCSWDGIQCDHHTDHVISVDLSSSHIYGTIDANSSLFHLKHLQSLDLSSNNFNYSRIPSRIGELSQLRYLNLSQANFFGEIPQEVSHLSKLLSLDLQWSFCGSPGVENLFSLKISTLRSLIQNSTKLEIIHLDHVTISSFVPDIFSNLTSLQNLSLYHCELYGKFPAGIFHLPNLIYLNLGNNPNLAGKFTYFNSSSQITTLELGFTSFYGTVLPASIGNLKFLNWLSVVLCNFSGSIPSSFGNLTQLTFLDMEHNTFKGRLSSFLVNLIKLSTLRVGFNEFTTSTISWICKLSRIDDLRLDLINISNEIPSCFENLTQLSTLSLLESNLNGQIPSFLMNLTNLGYMNLARNLLQGVIPNCLFKLEKLEFFTVAYNLLDGELELDKFLMFRRLTILGLSYNKLSLISGKNPSNVSLSRIQNLGLRSGNLNEFPHFIRDLVELSDLLMSDNNVNSFPTWMWRKATLRRLVVSNNSLVGKISPLLCNLKSLVHLDLSFNNLSGMVPSCLGSSIKSLQALMLRGNKLVGSIIPTYAIRSALKAVDVSHNNFRGQLPRALVNCRMLEFIDFSHNQIIDSFPCWLGTLPQLKVVVLSDNHLYGSIRCPTTCTFPKLHIIDLSCNHFSGSLSSKTIKNWKSMIASNKSQLQYEGHLTSWINFRYLSIYIYGAEDMYPYTITIFNKGMVMVYEVIQEFYNFLAIDLSNNKFCGEIPNDMGDLTGLVLINLSNNMFSGSIPSSLGKLSKLEALDLSMNSLSGKIPQQLEALTFLSFLNVSFNNLSGPIPQNKQFSTFQSNSFEGNQRLCGNSLSKKCEHDAGSPFTSPLASKDDEDSRFLCEFDWKVVLIGYGGGLIAGVTLGSTFGQEVIQWLKRHV</sequence>
<dbReference type="Pfam" id="PF08263">
    <property type="entry name" value="LRRNT_2"/>
    <property type="match status" value="1"/>
</dbReference>
<accession>A0ABD1MJ08</accession>
<evidence type="ECO:0000256" key="9">
    <source>
        <dbReference type="ARBA" id="ARBA00023136"/>
    </source>
</evidence>
<evidence type="ECO:0000256" key="1">
    <source>
        <dbReference type="ARBA" id="ARBA00004251"/>
    </source>
</evidence>
<dbReference type="FunFam" id="3.80.10.10:FF:000095">
    <property type="entry name" value="LRR receptor-like serine/threonine-protein kinase GSO1"/>
    <property type="match status" value="1"/>
</dbReference>
<dbReference type="InterPro" id="IPR046956">
    <property type="entry name" value="RLP23-like"/>
</dbReference>
<feature type="signal peptide" evidence="12">
    <location>
        <begin position="1"/>
        <end position="29"/>
    </location>
</feature>
<evidence type="ECO:0000256" key="3">
    <source>
        <dbReference type="ARBA" id="ARBA00022475"/>
    </source>
</evidence>
<feature type="chain" id="PRO_5044813072" description="Leucine-rich repeat-containing N-terminal plant-type domain-containing protein" evidence="12">
    <location>
        <begin position="30"/>
        <end position="945"/>
    </location>
</feature>
<keyword evidence="16" id="KW-1185">Reference proteome</keyword>
<keyword evidence="5" id="KW-0812">Transmembrane</keyword>
<proteinExistence type="inferred from homology"/>
<dbReference type="Pfam" id="PF00560">
    <property type="entry name" value="LRR_1"/>
    <property type="match status" value="4"/>
</dbReference>
<evidence type="ECO:0000256" key="8">
    <source>
        <dbReference type="ARBA" id="ARBA00022989"/>
    </source>
</evidence>
<feature type="domain" description="Leucine-rich repeat-containing N-terminal plant-type" evidence="13">
    <location>
        <begin position="42"/>
        <end position="85"/>
    </location>
</feature>
<evidence type="ECO:0000256" key="6">
    <source>
        <dbReference type="ARBA" id="ARBA00022729"/>
    </source>
</evidence>
<dbReference type="InterPro" id="IPR013210">
    <property type="entry name" value="LRR_N_plant-typ"/>
</dbReference>
<dbReference type="Proteomes" id="UP001603857">
    <property type="component" value="Unassembled WGS sequence"/>
</dbReference>
<evidence type="ECO:0000256" key="7">
    <source>
        <dbReference type="ARBA" id="ARBA00022737"/>
    </source>
</evidence>
<evidence type="ECO:0000256" key="4">
    <source>
        <dbReference type="ARBA" id="ARBA00022614"/>
    </source>
</evidence>
<dbReference type="FunFam" id="3.80.10.10:FF:000213">
    <property type="entry name" value="Tyrosine-sulfated glycopeptide receptor 1"/>
    <property type="match status" value="1"/>
</dbReference>
<protein>
    <recommendedName>
        <fullName evidence="17">Leucine-rich repeat-containing N-terminal plant-type domain-containing protein</fullName>
    </recommendedName>
</protein>
<dbReference type="SUPFAM" id="SSF52058">
    <property type="entry name" value="L domain-like"/>
    <property type="match status" value="1"/>
</dbReference>
<keyword evidence="11" id="KW-0325">Glycoprotein</keyword>
<dbReference type="Gene3D" id="3.80.10.10">
    <property type="entry name" value="Ribonuclease Inhibitor"/>
    <property type="match status" value="3"/>
</dbReference>
<evidence type="ECO:0000256" key="12">
    <source>
        <dbReference type="SAM" id="SignalP"/>
    </source>
</evidence>
<keyword evidence="3" id="KW-1003">Cell membrane</keyword>
<comment type="caution">
    <text evidence="15">The sequence shown here is derived from an EMBL/GenBank/DDBJ whole genome shotgun (WGS) entry which is preliminary data.</text>
</comment>
<keyword evidence="7" id="KW-0677">Repeat</keyword>
<keyword evidence="9" id="KW-0472">Membrane</keyword>
<dbReference type="Pfam" id="PF23598">
    <property type="entry name" value="LRR_14"/>
    <property type="match status" value="1"/>
</dbReference>
<evidence type="ECO:0000259" key="13">
    <source>
        <dbReference type="Pfam" id="PF08263"/>
    </source>
</evidence>
<dbReference type="InterPro" id="IPR055414">
    <property type="entry name" value="LRR_R13L4/SHOC2-like"/>
</dbReference>
<keyword evidence="4" id="KW-0433">Leucine-rich repeat</keyword>
<dbReference type="EMBL" id="JBGMDY010000004">
    <property type="protein sequence ID" value="KAL2335801.1"/>
    <property type="molecule type" value="Genomic_DNA"/>
</dbReference>
<evidence type="ECO:0000256" key="10">
    <source>
        <dbReference type="ARBA" id="ARBA00023170"/>
    </source>
</evidence>
<keyword evidence="10" id="KW-0675">Receptor</keyword>
<dbReference type="PANTHER" id="PTHR48061">
    <property type="entry name" value="LEUCINE-RICH REPEAT RECEPTOR PROTEIN KINASE EMS1-LIKE-RELATED"/>
    <property type="match status" value="1"/>
</dbReference>
<keyword evidence="8" id="KW-1133">Transmembrane helix</keyword>
<dbReference type="SUPFAM" id="SSF52047">
    <property type="entry name" value="RNI-like"/>
    <property type="match status" value="1"/>
</dbReference>
<dbReference type="InterPro" id="IPR001611">
    <property type="entry name" value="Leu-rich_rpt"/>
</dbReference>
<dbReference type="AlphaFoldDB" id="A0ABD1MJ08"/>
<dbReference type="SMART" id="SM00369">
    <property type="entry name" value="LRR_TYP"/>
    <property type="match status" value="8"/>
</dbReference>
<gene>
    <name evidence="15" type="ORF">Fmac_010247</name>
</gene>
<organism evidence="15 16">
    <name type="scientific">Flemingia macrophylla</name>
    <dbReference type="NCBI Taxonomy" id="520843"/>
    <lineage>
        <taxon>Eukaryota</taxon>
        <taxon>Viridiplantae</taxon>
        <taxon>Streptophyta</taxon>
        <taxon>Embryophyta</taxon>
        <taxon>Tracheophyta</taxon>
        <taxon>Spermatophyta</taxon>
        <taxon>Magnoliopsida</taxon>
        <taxon>eudicotyledons</taxon>
        <taxon>Gunneridae</taxon>
        <taxon>Pentapetalae</taxon>
        <taxon>rosids</taxon>
        <taxon>fabids</taxon>
        <taxon>Fabales</taxon>
        <taxon>Fabaceae</taxon>
        <taxon>Papilionoideae</taxon>
        <taxon>50 kb inversion clade</taxon>
        <taxon>NPAAA clade</taxon>
        <taxon>indigoferoid/millettioid clade</taxon>
        <taxon>Phaseoleae</taxon>
        <taxon>Flemingia</taxon>
    </lineage>
</organism>
<evidence type="ECO:0000259" key="14">
    <source>
        <dbReference type="Pfam" id="PF23598"/>
    </source>
</evidence>
<dbReference type="PRINTS" id="PR00019">
    <property type="entry name" value="LEURICHRPT"/>
</dbReference>
<dbReference type="InterPro" id="IPR032675">
    <property type="entry name" value="LRR_dom_sf"/>
</dbReference>
<name>A0ABD1MJ08_9FABA</name>
<evidence type="ECO:0000256" key="5">
    <source>
        <dbReference type="ARBA" id="ARBA00022692"/>
    </source>
</evidence>